<dbReference type="WBParaSite" id="JU765_v2.g10229.t1">
    <property type="protein sequence ID" value="JU765_v2.g10229.t1"/>
    <property type="gene ID" value="JU765_v2.g10229"/>
</dbReference>
<evidence type="ECO:0000313" key="2">
    <source>
        <dbReference type="WBParaSite" id="JU765_v2.g10229.t1"/>
    </source>
</evidence>
<organism evidence="1 2">
    <name type="scientific">Panagrolaimus sp. JU765</name>
    <dbReference type="NCBI Taxonomy" id="591449"/>
    <lineage>
        <taxon>Eukaryota</taxon>
        <taxon>Metazoa</taxon>
        <taxon>Ecdysozoa</taxon>
        <taxon>Nematoda</taxon>
        <taxon>Chromadorea</taxon>
        <taxon>Rhabditida</taxon>
        <taxon>Tylenchina</taxon>
        <taxon>Panagrolaimomorpha</taxon>
        <taxon>Panagrolaimoidea</taxon>
        <taxon>Panagrolaimidae</taxon>
        <taxon>Panagrolaimus</taxon>
    </lineage>
</organism>
<evidence type="ECO:0000313" key="1">
    <source>
        <dbReference type="Proteomes" id="UP000887576"/>
    </source>
</evidence>
<dbReference type="Proteomes" id="UP000887576">
    <property type="component" value="Unplaced"/>
</dbReference>
<accession>A0AC34PUU2</accession>
<name>A0AC34PUU2_9BILA</name>
<protein>
    <submittedName>
        <fullName evidence="2">Uncharacterized protein</fullName>
    </submittedName>
</protein>
<proteinExistence type="predicted"/>
<sequence length="72" mass="8176">MSEVVPDHQECIDLFLPERTKNKLAFSSTQLEMPNSVQTTDKPVVLMLAPQQILIDHGTEKTRLKLAELKTK</sequence>
<reference evidence="2" key="1">
    <citation type="submission" date="2022-11" db="UniProtKB">
        <authorList>
            <consortium name="WormBaseParasite"/>
        </authorList>
    </citation>
    <scope>IDENTIFICATION</scope>
</reference>